<organism evidence="2 3">
    <name type="scientific">Undibacterium cyanobacteriorum</name>
    <dbReference type="NCBI Taxonomy" id="3073561"/>
    <lineage>
        <taxon>Bacteria</taxon>
        <taxon>Pseudomonadati</taxon>
        <taxon>Pseudomonadota</taxon>
        <taxon>Betaproteobacteria</taxon>
        <taxon>Burkholderiales</taxon>
        <taxon>Oxalobacteraceae</taxon>
        <taxon>Undibacterium</taxon>
    </lineage>
</organism>
<dbReference type="RefSeq" id="WP_309483097.1">
    <property type="nucleotide sequence ID" value="NZ_CP133720.1"/>
</dbReference>
<name>A0ABY9RK63_9BURK</name>
<feature type="signal peptide" evidence="1">
    <location>
        <begin position="1"/>
        <end position="24"/>
    </location>
</feature>
<dbReference type="Proteomes" id="UP001181355">
    <property type="component" value="Chromosome"/>
</dbReference>
<accession>A0ABY9RK63</accession>
<evidence type="ECO:0008006" key="4">
    <source>
        <dbReference type="Google" id="ProtNLM"/>
    </source>
</evidence>
<evidence type="ECO:0000313" key="3">
    <source>
        <dbReference type="Proteomes" id="UP001181355"/>
    </source>
</evidence>
<keyword evidence="3" id="KW-1185">Reference proteome</keyword>
<proteinExistence type="predicted"/>
<evidence type="ECO:0000313" key="2">
    <source>
        <dbReference type="EMBL" id="WMW81618.1"/>
    </source>
</evidence>
<protein>
    <recommendedName>
        <fullName evidence="4">DUF3108 domain-containing protein</fullName>
    </recommendedName>
</protein>
<feature type="chain" id="PRO_5045859431" description="DUF3108 domain-containing protein" evidence="1">
    <location>
        <begin position="25"/>
        <end position="243"/>
    </location>
</feature>
<reference evidence="2" key="1">
    <citation type="submission" date="2023-09" db="EMBL/GenBank/DDBJ databases">
        <title>Undibacterium sp. 20NA77.5 isolated from freshwater.</title>
        <authorList>
            <person name="Le V."/>
            <person name="Ko S.-R."/>
            <person name="Ahn C.-Y."/>
            <person name="Oh H.-M."/>
        </authorList>
    </citation>
    <scope>NUCLEOTIDE SEQUENCE</scope>
    <source>
        <strain evidence="2">20NA77.5</strain>
    </source>
</reference>
<dbReference type="EMBL" id="CP133720">
    <property type="protein sequence ID" value="WMW81618.1"/>
    <property type="molecule type" value="Genomic_DNA"/>
</dbReference>
<gene>
    <name evidence="2" type="ORF">RF679_04880</name>
</gene>
<evidence type="ECO:0000256" key="1">
    <source>
        <dbReference type="SAM" id="SignalP"/>
    </source>
</evidence>
<keyword evidence="1" id="KW-0732">Signal</keyword>
<sequence length="243" mass="27030">MKSNITSLFAVLAAFALGPSMAQAQGGIDTNKKVDSEWISYRDAYKTMVWFEKFGKSKNLIQNRFQIVVKEKQVSFDTVRLTLNSKSGVMNLNLDPLGQTQLPLLKAAYDENAELSITPRIGQFSFRSRVSILLRADGNYEMSDLRTACEQSLSFLSSLDPAGMNGKKCVGVKFAFDKKDSSAAVELRTHQSTHQAVGIQDNVLLWQDSNIQLKVAQVRFDTNFDKSHLVTRSSPLIAIAVIE</sequence>